<evidence type="ECO:0000256" key="1">
    <source>
        <dbReference type="SAM" id="MobiDB-lite"/>
    </source>
</evidence>
<dbReference type="Proteomes" id="UP000567293">
    <property type="component" value="Unassembled WGS sequence"/>
</dbReference>
<organism evidence="2 3">
    <name type="scientific">Candidatus Acidiferrum panamense</name>
    <dbReference type="NCBI Taxonomy" id="2741543"/>
    <lineage>
        <taxon>Bacteria</taxon>
        <taxon>Pseudomonadati</taxon>
        <taxon>Acidobacteriota</taxon>
        <taxon>Terriglobia</taxon>
        <taxon>Candidatus Acidiferrales</taxon>
        <taxon>Candidatus Acidiferrum</taxon>
    </lineage>
</organism>
<name>A0A7V8NVY7_9BACT</name>
<keyword evidence="3" id="KW-1185">Reference proteome</keyword>
<dbReference type="AlphaFoldDB" id="A0A7V8NVY7"/>
<feature type="region of interest" description="Disordered" evidence="1">
    <location>
        <begin position="285"/>
        <end position="331"/>
    </location>
</feature>
<protein>
    <submittedName>
        <fullName evidence="2">Uncharacterized protein</fullName>
    </submittedName>
</protein>
<reference evidence="2" key="1">
    <citation type="submission" date="2020-06" db="EMBL/GenBank/DDBJ databases">
        <title>Legume-microbial interactions unlock mineral nutrients during tropical forest succession.</title>
        <authorList>
            <person name="Epihov D.Z."/>
        </authorList>
    </citation>
    <scope>NUCLEOTIDE SEQUENCE [LARGE SCALE GENOMIC DNA]</scope>
    <source>
        <strain evidence="2">Pan2503</strain>
    </source>
</reference>
<dbReference type="EMBL" id="JACDQQ010002403">
    <property type="protein sequence ID" value="MBA0088240.1"/>
    <property type="molecule type" value="Genomic_DNA"/>
</dbReference>
<feature type="non-terminal residue" evidence="2">
    <location>
        <position position="331"/>
    </location>
</feature>
<evidence type="ECO:0000313" key="2">
    <source>
        <dbReference type="EMBL" id="MBA0088240.1"/>
    </source>
</evidence>
<sequence>MAGELLASVYETALHSKPDVRAAALFRIARVQTRLDRAQARRTFEQALDEIRRIPGRDGAFFLDQVRLFAAAIAPDLLAALPSEHRTPRHFDGDHLGRIMIEHGNSEAALEFVMHYGEASTFPFSIASMLMDRVSEQERLALLRRAVEAWRESHDNRFVWLLKYRWKLLPEEEARDIVREVVRVTLDEPDKPIQATYDQEGTTKITSFREHTLFEVLHILRHLDEPLAESLFASHPQFAAAARRFPYGMESISQEAEERKKSEGERRGGFVTVASSSRDFPYLGALRQGSQDGDFEQAMEHAQQQYGTDSASEDQNLVPREFWPSTSRFRS</sequence>
<gene>
    <name evidence="2" type="ORF">HRJ53_24915</name>
</gene>
<evidence type="ECO:0000313" key="3">
    <source>
        <dbReference type="Proteomes" id="UP000567293"/>
    </source>
</evidence>
<comment type="caution">
    <text evidence="2">The sequence shown here is derived from an EMBL/GenBank/DDBJ whole genome shotgun (WGS) entry which is preliminary data.</text>
</comment>
<proteinExistence type="predicted"/>
<feature type="compositionally biased region" description="Polar residues" evidence="1">
    <location>
        <begin position="302"/>
        <end position="315"/>
    </location>
</feature>
<accession>A0A7V8NVY7</accession>